<sequence>MYPQIKTRNNYGNKVDAIRKKLNRYSNKSFLEMLYVHFQSLRKPENGLISNFPWCCFLALKWKYTGNVNKNPTDINQQQFNSIINRIYELQSDASDLQKTEGIELELRRMIIGQVFYQSSFHSCMHSLVRQYQWHCECDSPWFRKTFLAQTGLKLEDYYTISFYLLTIVINIKETESTCINVRDLIVPLYPYFGEGLLRKYISLLSLRETELAGFFSGYSAERQHVSEYFEETPLLRKPFLMENNFLVTLSKNLLLSSFSSIVPMVLKEHNSGQYKDKLGPLVERYLESYIRQAFPYLVTEEDITLIYRDNNIENVMVDYLLREGDGYVFIDSKAIEPHRAVKTSVDPIHLKGKLKSSFEHGIIQAQGCCNQINTIEKRAPSEKDSIIIVVNQDHFISSGTFLNNNISPGLYLEIKSKYGYLPVALERVYYLTVDELEYLIDVCKDKKIAITDIIDKASSDDAVIHKRKMNFGMHLASYSPANLADRQPVRTGVLALIHKIGEIKKCSSGFWDGQLDKYLKILHSLTAR</sequence>
<geneLocation type="plasmid" evidence="1 2">
    <name>unnamed1</name>
</geneLocation>
<reference evidence="1 2" key="1">
    <citation type="submission" date="2023-07" db="EMBL/GenBank/DDBJ databases">
        <title>Pathogenic bacteria of pear tree diseases.</title>
        <authorList>
            <person name="Zhang Z."/>
            <person name="He L."/>
            <person name="Huang R."/>
        </authorList>
    </citation>
    <scope>NUCLEOTIDE SEQUENCE [LARGE SCALE GENOMIC DNA]</scope>
    <source>
        <strain evidence="1 2">DE2</strain>
        <plasmid evidence="1 2">unnamed1</plasmid>
    </source>
</reference>
<proteinExistence type="predicted"/>
<accession>A0AA50DQ26</accession>
<evidence type="ECO:0000313" key="2">
    <source>
        <dbReference type="Proteomes" id="UP001228139"/>
    </source>
</evidence>
<gene>
    <name evidence="1" type="ORF">Q3V30_21490</name>
</gene>
<protein>
    <recommendedName>
        <fullName evidence="3">NERD domain-containing protein</fullName>
    </recommendedName>
</protein>
<organism evidence="1 2">
    <name type="scientific">Erwinia pyri</name>
    <dbReference type="NCBI Taxonomy" id="3062598"/>
    <lineage>
        <taxon>Bacteria</taxon>
        <taxon>Pseudomonadati</taxon>
        <taxon>Pseudomonadota</taxon>
        <taxon>Gammaproteobacteria</taxon>
        <taxon>Enterobacterales</taxon>
        <taxon>Erwiniaceae</taxon>
        <taxon>Erwinia</taxon>
    </lineage>
</organism>
<dbReference type="EMBL" id="CP132354">
    <property type="protein sequence ID" value="WLS81058.1"/>
    <property type="molecule type" value="Genomic_DNA"/>
</dbReference>
<dbReference type="KEGG" id="epi:Q3V30_21490"/>
<keyword evidence="2" id="KW-1185">Reference proteome</keyword>
<evidence type="ECO:0000313" key="1">
    <source>
        <dbReference type="EMBL" id="WLS81058.1"/>
    </source>
</evidence>
<keyword evidence="1" id="KW-0614">Plasmid</keyword>
<dbReference type="Proteomes" id="UP001228139">
    <property type="component" value="Plasmid unnamed1"/>
</dbReference>
<name>A0AA50DQ26_9GAMM</name>
<dbReference type="AlphaFoldDB" id="A0AA50DQ26"/>
<evidence type="ECO:0008006" key="3">
    <source>
        <dbReference type="Google" id="ProtNLM"/>
    </source>
</evidence>
<dbReference type="RefSeq" id="WP_306213304.1">
    <property type="nucleotide sequence ID" value="NZ_CP132354.1"/>
</dbReference>